<keyword evidence="5" id="KW-1185">Reference proteome</keyword>
<organism evidence="4 5">
    <name type="scientific">Hymenobacter volaticus</name>
    <dbReference type="NCBI Taxonomy" id="2932254"/>
    <lineage>
        <taxon>Bacteria</taxon>
        <taxon>Pseudomonadati</taxon>
        <taxon>Bacteroidota</taxon>
        <taxon>Cytophagia</taxon>
        <taxon>Cytophagales</taxon>
        <taxon>Hymenobacteraceae</taxon>
        <taxon>Hymenobacter</taxon>
    </lineage>
</organism>
<name>A0ABY4G6F3_9BACT</name>
<dbReference type="EMBL" id="CP095061">
    <property type="protein sequence ID" value="UOQ66480.1"/>
    <property type="molecule type" value="Genomic_DNA"/>
</dbReference>
<dbReference type="Gene3D" id="3.40.1090.10">
    <property type="entry name" value="Cytosolic phospholipase A2 catalytic domain"/>
    <property type="match status" value="1"/>
</dbReference>
<protein>
    <submittedName>
        <fullName evidence="4">Patatin-like phospholipase family protein</fullName>
    </submittedName>
</protein>
<keyword evidence="2" id="KW-0378">Hydrolase</keyword>
<keyword evidence="1 2" id="KW-0443">Lipid metabolism</keyword>
<evidence type="ECO:0000313" key="5">
    <source>
        <dbReference type="Proteomes" id="UP000830401"/>
    </source>
</evidence>
<dbReference type="SUPFAM" id="SSF52151">
    <property type="entry name" value="FabD/lysophospholipase-like"/>
    <property type="match status" value="1"/>
</dbReference>
<dbReference type="Pfam" id="PF01734">
    <property type="entry name" value="Patatin"/>
    <property type="match status" value="1"/>
</dbReference>
<dbReference type="PANTHER" id="PTHR46394:SF1">
    <property type="entry name" value="PNPLA DOMAIN-CONTAINING PROTEIN"/>
    <property type="match status" value="1"/>
</dbReference>
<feature type="active site" description="Nucleophile" evidence="2">
    <location>
        <position position="91"/>
    </location>
</feature>
<proteinExistence type="predicted"/>
<keyword evidence="2" id="KW-0442">Lipid degradation</keyword>
<accession>A0ABY4G6F3</accession>
<feature type="short sequence motif" description="DGA/G" evidence="2">
    <location>
        <begin position="327"/>
        <end position="329"/>
    </location>
</feature>
<evidence type="ECO:0000259" key="3">
    <source>
        <dbReference type="PROSITE" id="PS51635"/>
    </source>
</evidence>
<reference evidence="4" key="1">
    <citation type="submission" date="2022-04" db="EMBL/GenBank/DDBJ databases">
        <title>Hymenobacter sp. isolated from the air.</title>
        <authorList>
            <person name="Won M."/>
            <person name="Lee C.-M."/>
            <person name="Woen H.-Y."/>
            <person name="Kwon S.-W."/>
        </authorList>
    </citation>
    <scope>NUCLEOTIDE SEQUENCE</scope>
    <source>
        <strain evidence="4">5420S-77</strain>
    </source>
</reference>
<dbReference type="PROSITE" id="PS51635">
    <property type="entry name" value="PNPLA"/>
    <property type="match status" value="1"/>
</dbReference>
<feature type="domain" description="PNPLA" evidence="3">
    <location>
        <begin position="58"/>
        <end position="340"/>
    </location>
</feature>
<gene>
    <name evidence="4" type="ORF">MUN86_00655</name>
</gene>
<feature type="active site" description="Proton acceptor" evidence="2">
    <location>
        <position position="327"/>
    </location>
</feature>
<dbReference type="RefSeq" id="WP_245120622.1">
    <property type="nucleotide sequence ID" value="NZ_CP095061.1"/>
</dbReference>
<feature type="short sequence motif" description="GXGXXG" evidence="2">
    <location>
        <begin position="62"/>
        <end position="67"/>
    </location>
</feature>
<dbReference type="Proteomes" id="UP000830401">
    <property type="component" value="Chromosome"/>
</dbReference>
<dbReference type="InterPro" id="IPR016035">
    <property type="entry name" value="Acyl_Trfase/lysoPLipase"/>
</dbReference>
<evidence type="ECO:0000313" key="4">
    <source>
        <dbReference type="EMBL" id="UOQ66480.1"/>
    </source>
</evidence>
<evidence type="ECO:0000256" key="2">
    <source>
        <dbReference type="PROSITE-ProRule" id="PRU01161"/>
    </source>
</evidence>
<dbReference type="PANTHER" id="PTHR46394">
    <property type="entry name" value="ANNEXIN"/>
    <property type="match status" value="1"/>
</dbReference>
<feature type="short sequence motif" description="GXSXG" evidence="2">
    <location>
        <begin position="89"/>
        <end position="93"/>
    </location>
</feature>
<sequence>MSTQSTLIAEPEVAASPNPFISQGTVQDALQELQALRMDPDWRISDIVDDAGNQYVDFVLEGGGMLGIALAGYVYGLETAGIRFLRLGGTSAGAIVTMLLAGLKPRHEAAGQQLLDILAHQDFYEFVDGDEDAKDFTKTLLNRAETHKGLGAWLRNKLDIAAVINDGLQVIDNFRDRQGLHPGLEFQQWLHNLLVKAETHTIETLIQRRREVPAGGLKRRIQQPNGSVATEPYAPDDLCRLAIVAADITTQTKAIFPEMAPLYWADWKQVSPSELVRASMSVPFFFEPYRIHNLPGSEPGASDKYLATWHGFGYVGAKVPETAVFMDGGIMSNFPIDLFHNSERVPEAPTFGVKLGIDRNKPQDTDTFLQTLGAMFDATRTQYDFDFIQRNPDYSHLVHCLDVEKYNWLDFSMPEAKKQELFAIGIRGSVNFLRKFKWEPYKQLRSAKAELIKQSQQLNEMELQASPQKRTALTKKAIGVELDWPCGRPKYLHDSPAT</sequence>
<evidence type="ECO:0000256" key="1">
    <source>
        <dbReference type="ARBA" id="ARBA00023098"/>
    </source>
</evidence>
<dbReference type="InterPro" id="IPR002641">
    <property type="entry name" value="PNPLA_dom"/>
</dbReference>
<dbReference type="InterPro" id="IPR052580">
    <property type="entry name" value="Lipid_Hydrolase"/>
</dbReference>